<protein>
    <submittedName>
        <fullName evidence="1">Uncharacterized protein</fullName>
    </submittedName>
</protein>
<proteinExistence type="predicted"/>
<dbReference type="Proteomes" id="UP001413721">
    <property type="component" value="Unassembled WGS sequence"/>
</dbReference>
<name>A0ABU9YE21_9PROT</name>
<dbReference type="EMBL" id="JBBKTW010000001">
    <property type="protein sequence ID" value="MEN2987030.1"/>
    <property type="molecule type" value="Genomic_DNA"/>
</dbReference>
<organism evidence="1 2">
    <name type="scientific">Tistrella arctica</name>
    <dbReference type="NCBI Taxonomy" id="3133430"/>
    <lineage>
        <taxon>Bacteria</taxon>
        <taxon>Pseudomonadati</taxon>
        <taxon>Pseudomonadota</taxon>
        <taxon>Alphaproteobacteria</taxon>
        <taxon>Geminicoccales</taxon>
        <taxon>Geminicoccaceae</taxon>
        <taxon>Tistrella</taxon>
    </lineage>
</organism>
<comment type="caution">
    <text evidence="1">The sequence shown here is derived from an EMBL/GenBank/DDBJ whole genome shotgun (WGS) entry which is preliminary data.</text>
</comment>
<evidence type="ECO:0000313" key="1">
    <source>
        <dbReference type="EMBL" id="MEN2987030.1"/>
    </source>
</evidence>
<evidence type="ECO:0000313" key="2">
    <source>
        <dbReference type="Proteomes" id="UP001413721"/>
    </source>
</evidence>
<keyword evidence="2" id="KW-1185">Reference proteome</keyword>
<gene>
    <name evidence="1" type="ORF">WG926_01855</name>
</gene>
<reference evidence="1 2" key="1">
    <citation type="submission" date="2024-03" db="EMBL/GenBank/DDBJ databases">
        <title>High-quality draft genome sequencing of Tistrella sp. BH-R2-4.</title>
        <authorList>
            <person name="Dong C."/>
        </authorList>
    </citation>
    <scope>NUCLEOTIDE SEQUENCE [LARGE SCALE GENOMIC DNA]</scope>
    <source>
        <strain evidence="1 2">BH-R2-4</strain>
    </source>
</reference>
<sequence>MAVGHKILSLSDGDGPGVFSVQGVSGRCRLFLVHCDVSLRICGRDVGFIFHETVLYQKTIARAASDGNTVLHEQWRRPTVIHGRQGRLCAALVCDDHWNDAVPVMREAAGRAGRGQGRGHSRV</sequence>
<accession>A0ABU9YE21</accession>
<dbReference type="RefSeq" id="WP_345931172.1">
    <property type="nucleotide sequence ID" value="NZ_JBBKTV010000001.1"/>
</dbReference>